<accession>A0ABY7VNX2</accession>
<dbReference type="RefSeq" id="WP_274149664.1">
    <property type="nucleotide sequence ID" value="NZ_CP117811.1"/>
</dbReference>
<evidence type="ECO:0008006" key="4">
    <source>
        <dbReference type="Google" id="ProtNLM"/>
    </source>
</evidence>
<dbReference type="EMBL" id="CP117811">
    <property type="protein sequence ID" value="WDE95840.1"/>
    <property type="molecule type" value="Genomic_DNA"/>
</dbReference>
<gene>
    <name evidence="2" type="ORF">PQO03_08940</name>
</gene>
<sequence>MKHRLFLGALVLTSASSLLADDSSYHQNFNTAAVKQVSRYSSQVIAPEGEISSFYTKGVVSFIAGKEGYALNLSEGKGRTEGLLRVGQKFYNPNVSSVGFWLKATEDSFGIKGKEAVIAEERGKESFISLVLNKYGRFSLRGATTFVADLPTVEKVIEEKTKNFEADLKEQELMYRKRYNIINDRPLSDTEKVEVDKALKERYVVEAEQELKDLKKSGSYEVQNFDFLCDKKMNTDAFKDGAWNHIVISWNSFSGKYVVLFNGKVMMTTDESKTLQNGFRRKSGEFITFSPEKSGLQMAIDNVKIKSYLIDSDIKTSSF</sequence>
<keyword evidence="3" id="KW-1185">Reference proteome</keyword>
<proteinExistence type="predicted"/>
<keyword evidence="1" id="KW-0732">Signal</keyword>
<dbReference type="Proteomes" id="UP001214250">
    <property type="component" value="Chromosome 1"/>
</dbReference>
<evidence type="ECO:0000313" key="3">
    <source>
        <dbReference type="Proteomes" id="UP001214250"/>
    </source>
</evidence>
<reference evidence="2 3" key="1">
    <citation type="submission" date="2023-02" db="EMBL/GenBank/DDBJ databases">
        <title>Genome sequence of Lentisphaera profundi SAORIC-696.</title>
        <authorList>
            <person name="Kim e."/>
            <person name="Cho J.-C."/>
            <person name="Choi A."/>
            <person name="Kang I."/>
        </authorList>
    </citation>
    <scope>NUCLEOTIDE SEQUENCE [LARGE SCALE GENOMIC DNA]</scope>
    <source>
        <strain evidence="2 3">SAORIC-696</strain>
    </source>
</reference>
<feature type="signal peptide" evidence="1">
    <location>
        <begin position="1"/>
        <end position="20"/>
    </location>
</feature>
<organism evidence="2 3">
    <name type="scientific">Lentisphaera profundi</name>
    <dbReference type="NCBI Taxonomy" id="1658616"/>
    <lineage>
        <taxon>Bacteria</taxon>
        <taxon>Pseudomonadati</taxon>
        <taxon>Lentisphaerota</taxon>
        <taxon>Lentisphaeria</taxon>
        <taxon>Lentisphaerales</taxon>
        <taxon>Lentisphaeraceae</taxon>
        <taxon>Lentisphaera</taxon>
    </lineage>
</organism>
<evidence type="ECO:0000313" key="2">
    <source>
        <dbReference type="EMBL" id="WDE95840.1"/>
    </source>
</evidence>
<protein>
    <recommendedName>
        <fullName evidence="4">DUF3471 domain-containing protein</fullName>
    </recommendedName>
</protein>
<evidence type="ECO:0000256" key="1">
    <source>
        <dbReference type="SAM" id="SignalP"/>
    </source>
</evidence>
<name>A0ABY7VNX2_9BACT</name>
<feature type="chain" id="PRO_5045268827" description="DUF3471 domain-containing protein" evidence="1">
    <location>
        <begin position="21"/>
        <end position="319"/>
    </location>
</feature>